<name>A0A0A9HVI1_ARUDO</name>
<evidence type="ECO:0000313" key="1">
    <source>
        <dbReference type="EMBL" id="JAE38886.1"/>
    </source>
</evidence>
<protein>
    <submittedName>
        <fullName evidence="1">Uncharacterized protein</fullName>
    </submittedName>
</protein>
<organism evidence="1">
    <name type="scientific">Arundo donax</name>
    <name type="common">Giant reed</name>
    <name type="synonym">Donax arundinaceus</name>
    <dbReference type="NCBI Taxonomy" id="35708"/>
    <lineage>
        <taxon>Eukaryota</taxon>
        <taxon>Viridiplantae</taxon>
        <taxon>Streptophyta</taxon>
        <taxon>Embryophyta</taxon>
        <taxon>Tracheophyta</taxon>
        <taxon>Spermatophyta</taxon>
        <taxon>Magnoliopsida</taxon>
        <taxon>Liliopsida</taxon>
        <taxon>Poales</taxon>
        <taxon>Poaceae</taxon>
        <taxon>PACMAD clade</taxon>
        <taxon>Arundinoideae</taxon>
        <taxon>Arundineae</taxon>
        <taxon>Arundo</taxon>
    </lineage>
</organism>
<reference evidence="1" key="1">
    <citation type="submission" date="2014-09" db="EMBL/GenBank/DDBJ databases">
        <authorList>
            <person name="Magalhaes I.L.F."/>
            <person name="Oliveira U."/>
            <person name="Santos F.R."/>
            <person name="Vidigal T.H.D.A."/>
            <person name="Brescovit A.D."/>
            <person name="Santos A.J."/>
        </authorList>
    </citation>
    <scope>NUCLEOTIDE SEQUENCE</scope>
    <source>
        <tissue evidence="1">Shoot tissue taken approximately 20 cm above the soil surface</tissue>
    </source>
</reference>
<proteinExistence type="predicted"/>
<accession>A0A0A9HVI1</accession>
<reference evidence="1" key="2">
    <citation type="journal article" date="2015" name="Data Brief">
        <title>Shoot transcriptome of the giant reed, Arundo donax.</title>
        <authorList>
            <person name="Barrero R.A."/>
            <person name="Guerrero F.D."/>
            <person name="Moolhuijzen P."/>
            <person name="Goolsby J.A."/>
            <person name="Tidwell J."/>
            <person name="Bellgard S.E."/>
            <person name="Bellgard M.I."/>
        </authorList>
    </citation>
    <scope>NUCLEOTIDE SEQUENCE</scope>
    <source>
        <tissue evidence="1">Shoot tissue taken approximately 20 cm above the soil surface</tissue>
    </source>
</reference>
<dbReference type="EMBL" id="GBRH01159010">
    <property type="protein sequence ID" value="JAE38886.1"/>
    <property type="molecule type" value="Transcribed_RNA"/>
</dbReference>
<dbReference type="AlphaFoldDB" id="A0A0A9HVI1"/>
<sequence length="34" mass="4122">MYRPKTNTRKCLSEWYSQNLLENEISMAKTIKLM</sequence>